<dbReference type="Proteomes" id="UP001219956">
    <property type="component" value="Unassembled WGS sequence"/>
</dbReference>
<comment type="function">
    <text evidence="8">Mediates influx of magnesium ions.</text>
</comment>
<comment type="similarity">
    <text evidence="2 8">Belongs to the CorA metal ion transporter (MIT) (TC 1.A.35) family.</text>
</comment>
<name>A0ABT5J1Z8_9NEIS</name>
<evidence type="ECO:0000256" key="2">
    <source>
        <dbReference type="ARBA" id="ARBA00009765"/>
    </source>
</evidence>
<evidence type="ECO:0000313" key="11">
    <source>
        <dbReference type="Proteomes" id="UP001219956"/>
    </source>
</evidence>
<sequence>MLINCVAYQNGQKLGDIASTDIHDYLRRPDCFVWVALKDPLPSEISQLAREFDLHELAVEDAQHGHQRPKLDEYGDMLFCVMKTLQLDDEGYLNEGEVDVFVGANYVLSIRNGTRKGFQNVRDRCEREPHLLQHGAGFVFYALMDAVVDRYFSVMHQLEDELEALEERLFSRNGQARQNIQDLYALKRKLVMVSHALVPLHEATARLHGGRVPRVCGGLQDYYRDVDDHLARIIRNLESQRDMLATAIQVNLAMISLDDSSVSKKLAAWAALFAVPTMIAGIYGMNFEHMPELKSVTGYPTTLLIMAVLDGVLWWRFKQSGWL</sequence>
<comment type="caution">
    <text evidence="10">The sequence shown here is derived from an EMBL/GenBank/DDBJ whole genome shotgun (WGS) entry which is preliminary data.</text>
</comment>
<feature type="coiled-coil region" evidence="9">
    <location>
        <begin position="148"/>
        <end position="175"/>
    </location>
</feature>
<dbReference type="SUPFAM" id="SSF143865">
    <property type="entry name" value="CorA soluble domain-like"/>
    <property type="match status" value="1"/>
</dbReference>
<evidence type="ECO:0000256" key="9">
    <source>
        <dbReference type="SAM" id="Coils"/>
    </source>
</evidence>
<accession>A0ABT5J1Z8</accession>
<dbReference type="Pfam" id="PF01544">
    <property type="entry name" value="CorA"/>
    <property type="match status" value="1"/>
</dbReference>
<keyword evidence="3 8" id="KW-0813">Transport</keyword>
<protein>
    <recommendedName>
        <fullName evidence="8">Magnesium transport protein CorA</fullName>
    </recommendedName>
</protein>
<evidence type="ECO:0000256" key="7">
    <source>
        <dbReference type="ARBA" id="ARBA00023136"/>
    </source>
</evidence>
<dbReference type="PANTHER" id="PTHR46494:SF1">
    <property type="entry name" value="CORA FAMILY METAL ION TRANSPORTER (EUROFUNG)"/>
    <property type="match status" value="1"/>
</dbReference>
<dbReference type="InterPro" id="IPR045861">
    <property type="entry name" value="CorA_cytoplasmic_dom"/>
</dbReference>
<keyword evidence="8" id="KW-0406">Ion transport</keyword>
<keyword evidence="9" id="KW-0175">Coiled coil</keyword>
<keyword evidence="6 8" id="KW-1133">Transmembrane helix</keyword>
<gene>
    <name evidence="8 10" type="primary">corA</name>
    <name evidence="10" type="ORF">PQU95_11690</name>
</gene>
<dbReference type="Gene3D" id="1.20.58.340">
    <property type="entry name" value="Magnesium transport protein CorA, transmembrane region"/>
    <property type="match status" value="2"/>
</dbReference>
<reference evidence="10 11" key="1">
    <citation type="submission" date="2023-01" db="EMBL/GenBank/DDBJ databases">
        <title>Novel species of the genus Vogesella isolated from rivers.</title>
        <authorList>
            <person name="Lu H."/>
        </authorList>
    </citation>
    <scope>NUCLEOTIDE SEQUENCE [LARGE SCALE GENOMIC DNA]</scope>
    <source>
        <strain evidence="10 11">DC21W</strain>
    </source>
</reference>
<dbReference type="Gene3D" id="3.30.460.20">
    <property type="entry name" value="CorA soluble domain-like"/>
    <property type="match status" value="1"/>
</dbReference>
<keyword evidence="4 8" id="KW-1003">Cell membrane</keyword>
<dbReference type="SUPFAM" id="SSF144083">
    <property type="entry name" value="Magnesium transport protein CorA, transmembrane region"/>
    <property type="match status" value="1"/>
</dbReference>
<dbReference type="EMBL" id="JAQQLF010000013">
    <property type="protein sequence ID" value="MDC7717874.1"/>
    <property type="molecule type" value="Genomic_DNA"/>
</dbReference>
<dbReference type="InterPro" id="IPR004488">
    <property type="entry name" value="Mg/Co-transport_prot_CorA"/>
</dbReference>
<evidence type="ECO:0000256" key="4">
    <source>
        <dbReference type="ARBA" id="ARBA00022475"/>
    </source>
</evidence>
<dbReference type="InterPro" id="IPR045863">
    <property type="entry name" value="CorA_TM1_TM2"/>
</dbReference>
<keyword evidence="11" id="KW-1185">Reference proteome</keyword>
<keyword evidence="8" id="KW-0460">Magnesium</keyword>
<organism evidence="10 11">
    <name type="scientific">Vogesella aquatica</name>
    <dbReference type="NCBI Taxonomy" id="2984206"/>
    <lineage>
        <taxon>Bacteria</taxon>
        <taxon>Pseudomonadati</taxon>
        <taxon>Pseudomonadota</taxon>
        <taxon>Betaproteobacteria</taxon>
        <taxon>Neisseriales</taxon>
        <taxon>Chromobacteriaceae</taxon>
        <taxon>Vogesella</taxon>
    </lineage>
</organism>
<dbReference type="NCBIfam" id="TIGR00383">
    <property type="entry name" value="corA"/>
    <property type="match status" value="1"/>
</dbReference>
<dbReference type="RefSeq" id="WP_272752182.1">
    <property type="nucleotide sequence ID" value="NZ_JAQQLF010000013.1"/>
</dbReference>
<keyword evidence="5 8" id="KW-0812">Transmembrane</keyword>
<evidence type="ECO:0000313" key="10">
    <source>
        <dbReference type="EMBL" id="MDC7717874.1"/>
    </source>
</evidence>
<dbReference type="PANTHER" id="PTHR46494">
    <property type="entry name" value="CORA FAMILY METAL ION TRANSPORTER (EUROFUNG)"/>
    <property type="match status" value="1"/>
</dbReference>
<evidence type="ECO:0000256" key="8">
    <source>
        <dbReference type="RuleBase" id="RU362010"/>
    </source>
</evidence>
<dbReference type="InterPro" id="IPR002523">
    <property type="entry name" value="MgTranspt_CorA/ZnTranspt_ZntB"/>
</dbReference>
<evidence type="ECO:0000256" key="1">
    <source>
        <dbReference type="ARBA" id="ARBA00004651"/>
    </source>
</evidence>
<keyword evidence="7 8" id="KW-0472">Membrane</keyword>
<evidence type="ECO:0000256" key="5">
    <source>
        <dbReference type="ARBA" id="ARBA00022692"/>
    </source>
</evidence>
<evidence type="ECO:0000256" key="3">
    <source>
        <dbReference type="ARBA" id="ARBA00022448"/>
    </source>
</evidence>
<feature type="transmembrane region" description="Helical" evidence="8">
    <location>
        <begin position="266"/>
        <end position="285"/>
    </location>
</feature>
<feature type="transmembrane region" description="Helical" evidence="8">
    <location>
        <begin position="297"/>
        <end position="317"/>
    </location>
</feature>
<dbReference type="CDD" id="cd12830">
    <property type="entry name" value="MtCorA-like"/>
    <property type="match status" value="1"/>
</dbReference>
<evidence type="ECO:0000256" key="6">
    <source>
        <dbReference type="ARBA" id="ARBA00022989"/>
    </source>
</evidence>
<comment type="subcellular location">
    <subcellularLocation>
        <location evidence="1">Cell membrane</location>
        <topology evidence="1">Multi-pass membrane protein</topology>
    </subcellularLocation>
    <subcellularLocation>
        <location evidence="8">Membrane</location>
        <topology evidence="8">Multi-pass membrane protein</topology>
    </subcellularLocation>
</comment>
<proteinExistence type="inferred from homology"/>